<evidence type="ECO:0000256" key="6">
    <source>
        <dbReference type="ARBA" id="ARBA00022840"/>
    </source>
</evidence>
<evidence type="ECO:0000313" key="12">
    <source>
        <dbReference type="EMBL" id="CAL6103927.1"/>
    </source>
</evidence>
<dbReference type="PANTHER" id="PTHR24223">
    <property type="entry name" value="ATP-BINDING CASSETTE SUB-FAMILY C"/>
    <property type="match status" value="1"/>
</dbReference>
<dbReference type="GO" id="GO:0016020">
    <property type="term" value="C:membrane"/>
    <property type="evidence" value="ECO:0007669"/>
    <property type="project" value="UniProtKB-SubCell"/>
</dbReference>
<evidence type="ECO:0000256" key="5">
    <source>
        <dbReference type="ARBA" id="ARBA00022741"/>
    </source>
</evidence>
<organism evidence="11">
    <name type="scientific">Hexamita inflata</name>
    <dbReference type="NCBI Taxonomy" id="28002"/>
    <lineage>
        <taxon>Eukaryota</taxon>
        <taxon>Metamonada</taxon>
        <taxon>Diplomonadida</taxon>
        <taxon>Hexamitidae</taxon>
        <taxon>Hexamitinae</taxon>
        <taxon>Hexamita</taxon>
    </lineage>
</organism>
<keyword evidence="8 9" id="KW-0472">Membrane</keyword>
<evidence type="ECO:0000313" key="11">
    <source>
        <dbReference type="EMBL" id="CAI9955720.1"/>
    </source>
</evidence>
<dbReference type="Gene3D" id="1.20.1560.10">
    <property type="entry name" value="ABC transporter type 1, transmembrane domain"/>
    <property type="match status" value="1"/>
</dbReference>
<dbReference type="InterPro" id="IPR050173">
    <property type="entry name" value="ABC_transporter_C-like"/>
</dbReference>
<name>A0AA86UF40_9EUKA</name>
<dbReference type="InterPro" id="IPR036640">
    <property type="entry name" value="ABC1_TM_sf"/>
</dbReference>
<dbReference type="InterPro" id="IPR011527">
    <property type="entry name" value="ABC1_TM_dom"/>
</dbReference>
<accession>A0AA86UF40</accession>
<evidence type="ECO:0000256" key="9">
    <source>
        <dbReference type="SAM" id="Phobius"/>
    </source>
</evidence>
<sequence length="320" mass="35879">MLDITWSWLTPVIKKARKETLSVGDLKLTKIDLETKTLATKFVQEYNTNPKKSLLKHFLKVHKKNIGGMFVGIAFLVLASCLAPLCISSFQEYLSPLNFFDCDFTNYPSSLVILKQKTVQQGLEYVFSTLYPYWIIIGLSLSLISVGDSICGLNCVQFGIKITGALLDVLFNKMTVLSETTKNVNAQGSLANILFSDTMKIQAFTQQFYYIFSIPMNLIVAIVYLATYIDPVALIGAGGLLIFIPIIGTCAKIMQNSLSRMATLQDIRSQSQNQMQDASSEPNLYLVMSISWLILLNLQILADFCYMEHLRSTSLIYFSN</sequence>
<reference evidence="12 13" key="2">
    <citation type="submission" date="2024-07" db="EMBL/GenBank/DDBJ databases">
        <authorList>
            <person name="Akdeniz Z."/>
        </authorList>
    </citation>
    <scope>NUCLEOTIDE SEQUENCE [LARGE SCALE GENOMIC DNA]</scope>
</reference>
<evidence type="ECO:0000256" key="4">
    <source>
        <dbReference type="ARBA" id="ARBA00022692"/>
    </source>
</evidence>
<dbReference type="AlphaFoldDB" id="A0AA86UF40"/>
<dbReference type="EMBL" id="CAXDID020000574">
    <property type="protein sequence ID" value="CAL6103927.1"/>
    <property type="molecule type" value="Genomic_DNA"/>
</dbReference>
<evidence type="ECO:0000256" key="2">
    <source>
        <dbReference type="ARBA" id="ARBA00009726"/>
    </source>
</evidence>
<keyword evidence="7 9" id="KW-1133">Transmembrane helix</keyword>
<evidence type="ECO:0000256" key="1">
    <source>
        <dbReference type="ARBA" id="ARBA00004141"/>
    </source>
</evidence>
<dbReference type="GO" id="GO:0140359">
    <property type="term" value="F:ABC-type transporter activity"/>
    <property type="evidence" value="ECO:0007669"/>
    <property type="project" value="InterPro"/>
</dbReference>
<proteinExistence type="inferred from homology"/>
<keyword evidence="3" id="KW-0813">Transport</keyword>
<feature type="transmembrane region" description="Helical" evidence="9">
    <location>
        <begin position="208"/>
        <end position="226"/>
    </location>
</feature>
<dbReference type="PROSITE" id="PS50929">
    <property type="entry name" value="ABC_TM1F"/>
    <property type="match status" value="1"/>
</dbReference>
<comment type="caution">
    <text evidence="11">The sequence shown here is derived from an EMBL/GenBank/DDBJ whole genome shotgun (WGS) entry which is preliminary data.</text>
</comment>
<dbReference type="SUPFAM" id="SSF90123">
    <property type="entry name" value="ABC transporter transmembrane region"/>
    <property type="match status" value="1"/>
</dbReference>
<evidence type="ECO:0000256" key="7">
    <source>
        <dbReference type="ARBA" id="ARBA00022989"/>
    </source>
</evidence>
<dbReference type="EMBL" id="CATOUU010000866">
    <property type="protein sequence ID" value="CAI9955720.1"/>
    <property type="molecule type" value="Genomic_DNA"/>
</dbReference>
<reference evidence="11" key="1">
    <citation type="submission" date="2023-06" db="EMBL/GenBank/DDBJ databases">
        <authorList>
            <person name="Kurt Z."/>
        </authorList>
    </citation>
    <scope>NUCLEOTIDE SEQUENCE</scope>
</reference>
<feature type="transmembrane region" description="Helical" evidence="9">
    <location>
        <begin position="284"/>
        <end position="302"/>
    </location>
</feature>
<feature type="domain" description="ABC transmembrane type-1" evidence="10">
    <location>
        <begin position="135"/>
        <end position="270"/>
    </location>
</feature>
<gene>
    <name evidence="11" type="ORF">HINF_LOCUS43365</name>
    <name evidence="12" type="ORF">HINF_LOCUS72414</name>
</gene>
<feature type="transmembrane region" description="Helical" evidence="9">
    <location>
        <begin position="133"/>
        <end position="156"/>
    </location>
</feature>
<evidence type="ECO:0000313" key="13">
    <source>
        <dbReference type="Proteomes" id="UP001642409"/>
    </source>
</evidence>
<keyword evidence="4 9" id="KW-0812">Transmembrane</keyword>
<evidence type="ECO:0000256" key="3">
    <source>
        <dbReference type="ARBA" id="ARBA00022448"/>
    </source>
</evidence>
<keyword evidence="13" id="KW-1185">Reference proteome</keyword>
<evidence type="ECO:0000259" key="10">
    <source>
        <dbReference type="PROSITE" id="PS50929"/>
    </source>
</evidence>
<feature type="transmembrane region" description="Helical" evidence="9">
    <location>
        <begin position="66"/>
        <end position="90"/>
    </location>
</feature>
<dbReference type="PANTHER" id="PTHR24223:SF456">
    <property type="entry name" value="MULTIDRUG RESISTANCE-ASSOCIATED PROTEIN LETHAL(2)03659"/>
    <property type="match status" value="1"/>
</dbReference>
<keyword evidence="5" id="KW-0547">Nucleotide-binding</keyword>
<feature type="transmembrane region" description="Helical" evidence="9">
    <location>
        <begin position="232"/>
        <end position="251"/>
    </location>
</feature>
<dbReference type="Pfam" id="PF00664">
    <property type="entry name" value="ABC_membrane"/>
    <property type="match status" value="1"/>
</dbReference>
<comment type="subcellular location">
    <subcellularLocation>
        <location evidence="1">Membrane</location>
        <topology evidence="1">Multi-pass membrane protein</topology>
    </subcellularLocation>
</comment>
<dbReference type="Proteomes" id="UP001642409">
    <property type="component" value="Unassembled WGS sequence"/>
</dbReference>
<comment type="similarity">
    <text evidence="2">Belongs to the ABC transporter superfamily. ABCC family. Conjugate transporter (TC 3.A.1.208) subfamily.</text>
</comment>
<keyword evidence="6" id="KW-0067">ATP-binding</keyword>
<protein>
    <submittedName>
        <fullName evidence="11">Xenobiotic-transporting ATPase / Multidrug resistance-associated protein</fullName>
    </submittedName>
    <submittedName>
        <fullName evidence="12">Xenobiotic-transporting_ATPase / Multidrug resistance-associated protein</fullName>
    </submittedName>
</protein>
<dbReference type="GO" id="GO:0005524">
    <property type="term" value="F:ATP binding"/>
    <property type="evidence" value="ECO:0007669"/>
    <property type="project" value="UniProtKB-KW"/>
</dbReference>
<evidence type="ECO:0000256" key="8">
    <source>
        <dbReference type="ARBA" id="ARBA00023136"/>
    </source>
</evidence>